<evidence type="ECO:0000313" key="6">
    <source>
        <dbReference type="Proteomes" id="UP000789396"/>
    </source>
</evidence>
<comment type="similarity">
    <text evidence="2">Belongs to the thymosin beta family.</text>
</comment>
<proteinExistence type="inferred from homology"/>
<keyword evidence="4" id="KW-0206">Cytoskeleton</keyword>
<gene>
    <name evidence="5" type="ORF">RFULGI_LOCUS144</name>
</gene>
<dbReference type="OrthoDB" id="2437348at2759"/>
<reference evidence="5" key="1">
    <citation type="submission" date="2021-06" db="EMBL/GenBank/DDBJ databases">
        <authorList>
            <person name="Kallberg Y."/>
            <person name="Tangrot J."/>
            <person name="Rosling A."/>
        </authorList>
    </citation>
    <scope>NUCLEOTIDE SEQUENCE</scope>
    <source>
        <strain evidence="5">IN212</strain>
    </source>
</reference>
<dbReference type="AlphaFoldDB" id="A0A9N8VFM0"/>
<accession>A0A9N8VFM0</accession>
<keyword evidence="6" id="KW-1185">Reference proteome</keyword>
<name>A0A9N8VFM0_9GLOM</name>
<dbReference type="GO" id="GO:0003785">
    <property type="term" value="F:actin monomer binding"/>
    <property type="evidence" value="ECO:0007669"/>
    <property type="project" value="InterPro"/>
</dbReference>
<comment type="subcellular location">
    <subcellularLocation>
        <location evidence="1">Cytoplasm</location>
        <location evidence="1">Cytoskeleton</location>
    </subcellularLocation>
</comment>
<dbReference type="EMBL" id="CAJVPZ010000019">
    <property type="protein sequence ID" value="CAG8449344.1"/>
    <property type="molecule type" value="Genomic_DNA"/>
</dbReference>
<dbReference type="GO" id="GO:0005856">
    <property type="term" value="C:cytoskeleton"/>
    <property type="evidence" value="ECO:0007669"/>
    <property type="project" value="UniProtKB-SubCell"/>
</dbReference>
<evidence type="ECO:0000256" key="2">
    <source>
        <dbReference type="ARBA" id="ARBA00009511"/>
    </source>
</evidence>
<dbReference type="Pfam" id="PF01290">
    <property type="entry name" value="Thymosin"/>
    <property type="match status" value="1"/>
</dbReference>
<organism evidence="5 6">
    <name type="scientific">Racocetra fulgida</name>
    <dbReference type="NCBI Taxonomy" id="60492"/>
    <lineage>
        <taxon>Eukaryota</taxon>
        <taxon>Fungi</taxon>
        <taxon>Fungi incertae sedis</taxon>
        <taxon>Mucoromycota</taxon>
        <taxon>Glomeromycotina</taxon>
        <taxon>Glomeromycetes</taxon>
        <taxon>Diversisporales</taxon>
        <taxon>Gigasporaceae</taxon>
        <taxon>Racocetra</taxon>
    </lineage>
</organism>
<dbReference type="GO" id="GO:0007015">
    <property type="term" value="P:actin filament organization"/>
    <property type="evidence" value="ECO:0007669"/>
    <property type="project" value="InterPro"/>
</dbReference>
<sequence>MDGDRPPFAKEIEDKATAIKENLKPVQTEVKITLPTKEEIEAEKKDNEKLGS</sequence>
<evidence type="ECO:0000256" key="3">
    <source>
        <dbReference type="ARBA" id="ARBA00022490"/>
    </source>
</evidence>
<evidence type="ECO:0000313" key="5">
    <source>
        <dbReference type="EMBL" id="CAG8449344.1"/>
    </source>
</evidence>
<protein>
    <submittedName>
        <fullName evidence="5">18306_t:CDS:1</fullName>
    </submittedName>
</protein>
<comment type="caution">
    <text evidence="5">The sequence shown here is derived from an EMBL/GenBank/DDBJ whole genome shotgun (WGS) entry which is preliminary data.</text>
</comment>
<dbReference type="Gene3D" id="1.20.5.520">
    <property type="entry name" value="Single helix bin"/>
    <property type="match status" value="1"/>
</dbReference>
<evidence type="ECO:0000256" key="4">
    <source>
        <dbReference type="ARBA" id="ARBA00023212"/>
    </source>
</evidence>
<dbReference type="Proteomes" id="UP000789396">
    <property type="component" value="Unassembled WGS sequence"/>
</dbReference>
<keyword evidence="3" id="KW-0963">Cytoplasm</keyword>
<evidence type="ECO:0000256" key="1">
    <source>
        <dbReference type="ARBA" id="ARBA00004245"/>
    </source>
</evidence>
<dbReference type="InterPro" id="IPR001152">
    <property type="entry name" value="Beta-thymosin"/>
</dbReference>
<dbReference type="InterPro" id="IPR038386">
    <property type="entry name" value="Beta-thymosin_sf"/>
</dbReference>